<reference evidence="9" key="2">
    <citation type="submission" date="2025-08" db="UniProtKB">
        <authorList>
            <consortium name="Ensembl"/>
        </authorList>
    </citation>
    <scope>IDENTIFICATION</scope>
</reference>
<evidence type="ECO:0000259" key="8">
    <source>
        <dbReference type="PROSITE" id="PS50835"/>
    </source>
</evidence>
<organism evidence="9 10">
    <name type="scientific">Maylandia zebra</name>
    <name type="common">zebra mbuna</name>
    <dbReference type="NCBI Taxonomy" id="106582"/>
    <lineage>
        <taxon>Eukaryota</taxon>
        <taxon>Metazoa</taxon>
        <taxon>Chordata</taxon>
        <taxon>Craniata</taxon>
        <taxon>Vertebrata</taxon>
        <taxon>Euteleostomi</taxon>
        <taxon>Actinopterygii</taxon>
        <taxon>Neopterygii</taxon>
        <taxon>Teleostei</taxon>
        <taxon>Neoteleostei</taxon>
        <taxon>Acanthomorphata</taxon>
        <taxon>Ovalentaria</taxon>
        <taxon>Cichlomorphae</taxon>
        <taxon>Cichliformes</taxon>
        <taxon>Cichlidae</taxon>
        <taxon>African cichlids</taxon>
        <taxon>Pseudocrenilabrinae</taxon>
        <taxon>Haplochromini</taxon>
        <taxon>Maylandia</taxon>
        <taxon>Maylandia zebra complex</taxon>
    </lineage>
</organism>
<dbReference type="AlphaFoldDB" id="A0A3P9BNL4"/>
<keyword evidence="2 7" id="KW-0732">Signal</keyword>
<evidence type="ECO:0000256" key="3">
    <source>
        <dbReference type="ARBA" id="ARBA00023136"/>
    </source>
</evidence>
<evidence type="ECO:0000256" key="4">
    <source>
        <dbReference type="ARBA" id="ARBA00023180"/>
    </source>
</evidence>
<dbReference type="SUPFAM" id="SSF48726">
    <property type="entry name" value="Immunoglobulin"/>
    <property type="match status" value="2"/>
</dbReference>
<dbReference type="GO" id="GO:0016020">
    <property type="term" value="C:membrane"/>
    <property type="evidence" value="ECO:0007669"/>
    <property type="project" value="UniProtKB-SubCell"/>
</dbReference>
<evidence type="ECO:0000256" key="2">
    <source>
        <dbReference type="ARBA" id="ARBA00022729"/>
    </source>
</evidence>
<dbReference type="InterPro" id="IPR013783">
    <property type="entry name" value="Ig-like_fold"/>
</dbReference>
<dbReference type="Ensembl" id="ENSMZET00005011923.1">
    <property type="protein sequence ID" value="ENSMZEP00005011523.1"/>
    <property type="gene ID" value="ENSMZEG00005008645.1"/>
</dbReference>
<sequence length="548" mass="61593">MTTVKKKMASAATIAVFLLCCFITASTGSQDDCVYAATGSNFTVPLRYELKESDSLRWFKDTSVIFNRRQKQVIMGKNDAVDSTGSLKLTQLTKDKSGRYIPEVHNTDGLNVGDLQSVRLCVLDRVQKPSVTMTCIDSDSVSFTCNAGQKDNTVRFEWTSAETQLEETGEILIKRAVDVVNTPVVCRVSNPISFAISDPVIQNCFTPSSQDDCVYAATGSSFTVPLKYELKESDQLKWFKDTIAIFYRRQKQVILGKNDDVDSTGSLKLTQLTKDKSGRYKPEVYTEGINAGDLPSVHLCVLDPVQKPTVTRTCTPDKTKVTFTCNVGKSEKNFQIKWFMVDKKTAEKEIVKDLTRPVKDVLNARFFCNVSNRVSSETSQPVQQDCKFSFPDTLFGISIWVFVGGGAGIVLVLILIVIICSIRTKRKRRLRLKDERELRLQWGNQEQQHHHHQHHHQHHQHPNQNNSDQHHHPHHHQQQPAGNTGPRQHRSKQPRTQQRPRAPEPANGQPQPSPRRATQVSAPGGNGGEEQPPPLPQPRKKTPKAPKE</sequence>
<dbReference type="Gene3D" id="2.60.40.10">
    <property type="entry name" value="Immunoglobulins"/>
    <property type="match status" value="4"/>
</dbReference>
<feature type="region of interest" description="Disordered" evidence="5">
    <location>
        <begin position="444"/>
        <end position="548"/>
    </location>
</feature>
<keyword evidence="4" id="KW-0325">Glycoprotein</keyword>
<protein>
    <submittedName>
        <fullName evidence="9">CD2 molecule</fullName>
    </submittedName>
</protein>
<feature type="domain" description="Ig-like" evidence="8">
    <location>
        <begin position="308"/>
        <end position="379"/>
    </location>
</feature>
<evidence type="ECO:0000313" key="9">
    <source>
        <dbReference type="Ensembl" id="ENSMZEP00005011523.1"/>
    </source>
</evidence>
<dbReference type="InterPro" id="IPR007110">
    <property type="entry name" value="Ig-like_dom"/>
</dbReference>
<dbReference type="InterPro" id="IPR036179">
    <property type="entry name" value="Ig-like_dom_sf"/>
</dbReference>
<evidence type="ECO:0000256" key="1">
    <source>
        <dbReference type="ARBA" id="ARBA00004370"/>
    </source>
</evidence>
<feature type="chain" id="PRO_5018298416" evidence="7">
    <location>
        <begin position="29"/>
        <end position="548"/>
    </location>
</feature>
<evidence type="ECO:0000256" key="6">
    <source>
        <dbReference type="SAM" id="Phobius"/>
    </source>
</evidence>
<accession>A0A3P9BNL4</accession>
<dbReference type="InterPro" id="IPR015631">
    <property type="entry name" value="CD2/SLAM_rcpt"/>
</dbReference>
<dbReference type="Proteomes" id="UP000265160">
    <property type="component" value="LG23"/>
</dbReference>
<keyword evidence="3 6" id="KW-0472">Membrane</keyword>
<reference evidence="9" key="3">
    <citation type="submission" date="2025-09" db="UniProtKB">
        <authorList>
            <consortium name="Ensembl"/>
        </authorList>
    </citation>
    <scope>IDENTIFICATION</scope>
</reference>
<reference evidence="9 10" key="1">
    <citation type="journal article" date="2014" name="Nature">
        <title>The genomic substrate for adaptive radiation in African cichlid fish.</title>
        <authorList>
            <person name="Brawand D."/>
            <person name="Wagner C.E."/>
            <person name="Li Y.I."/>
            <person name="Malinsky M."/>
            <person name="Keller I."/>
            <person name="Fan S."/>
            <person name="Simakov O."/>
            <person name="Ng A.Y."/>
            <person name="Lim Z.W."/>
            <person name="Bezault E."/>
            <person name="Turner-Maier J."/>
            <person name="Johnson J."/>
            <person name="Alcazar R."/>
            <person name="Noh H.J."/>
            <person name="Russell P."/>
            <person name="Aken B."/>
            <person name="Alfoldi J."/>
            <person name="Amemiya C."/>
            <person name="Azzouzi N."/>
            <person name="Baroiller J.F."/>
            <person name="Barloy-Hubler F."/>
            <person name="Berlin A."/>
            <person name="Bloomquist R."/>
            <person name="Carleton K.L."/>
            <person name="Conte M.A."/>
            <person name="D'Cotta H."/>
            <person name="Eshel O."/>
            <person name="Gaffney L."/>
            <person name="Galibert F."/>
            <person name="Gante H.F."/>
            <person name="Gnerre S."/>
            <person name="Greuter L."/>
            <person name="Guyon R."/>
            <person name="Haddad N.S."/>
            <person name="Haerty W."/>
            <person name="Harris R.M."/>
            <person name="Hofmann H.A."/>
            <person name="Hourlier T."/>
            <person name="Hulata G."/>
            <person name="Jaffe D.B."/>
            <person name="Lara M."/>
            <person name="Lee A.P."/>
            <person name="MacCallum I."/>
            <person name="Mwaiko S."/>
            <person name="Nikaido M."/>
            <person name="Nishihara H."/>
            <person name="Ozouf-Costaz C."/>
            <person name="Penman D.J."/>
            <person name="Przybylski D."/>
            <person name="Rakotomanga M."/>
            <person name="Renn S.C.P."/>
            <person name="Ribeiro F.J."/>
            <person name="Ron M."/>
            <person name="Salzburger W."/>
            <person name="Sanchez-Pulido L."/>
            <person name="Santos M.E."/>
            <person name="Searle S."/>
            <person name="Sharpe T."/>
            <person name="Swofford R."/>
            <person name="Tan F.J."/>
            <person name="Williams L."/>
            <person name="Young S."/>
            <person name="Yin S."/>
            <person name="Okada N."/>
            <person name="Kocher T.D."/>
            <person name="Miska E.A."/>
            <person name="Lander E.S."/>
            <person name="Venkatesh B."/>
            <person name="Fernald R.D."/>
            <person name="Meyer A."/>
            <person name="Ponting C.P."/>
            <person name="Streelman J.T."/>
            <person name="Lindblad-Toh K."/>
            <person name="Seehausen O."/>
            <person name="Di Palma F."/>
        </authorList>
    </citation>
    <scope>NUCLEOTIDE SEQUENCE</scope>
</reference>
<evidence type="ECO:0000256" key="7">
    <source>
        <dbReference type="SAM" id="SignalP"/>
    </source>
</evidence>
<keyword evidence="6" id="KW-1133">Transmembrane helix</keyword>
<feature type="signal peptide" evidence="7">
    <location>
        <begin position="1"/>
        <end position="28"/>
    </location>
</feature>
<keyword evidence="6" id="KW-0812">Transmembrane</keyword>
<keyword evidence="10" id="KW-1185">Reference proteome</keyword>
<feature type="compositionally biased region" description="Basic residues" evidence="5">
    <location>
        <begin position="538"/>
        <end position="548"/>
    </location>
</feature>
<dbReference type="GeneTree" id="ENSGT00940000171952"/>
<evidence type="ECO:0000256" key="5">
    <source>
        <dbReference type="SAM" id="MobiDB-lite"/>
    </source>
</evidence>
<dbReference type="PANTHER" id="PTHR12080">
    <property type="entry name" value="SIGNALING LYMPHOCYTIC ACTIVATION MOLECULE"/>
    <property type="match status" value="1"/>
</dbReference>
<proteinExistence type="predicted"/>
<comment type="subcellular location">
    <subcellularLocation>
        <location evidence="1">Membrane</location>
    </subcellularLocation>
</comment>
<dbReference type="PROSITE" id="PS50835">
    <property type="entry name" value="IG_LIKE"/>
    <property type="match status" value="1"/>
</dbReference>
<feature type="compositionally biased region" description="Basic residues" evidence="5">
    <location>
        <begin position="449"/>
        <end position="461"/>
    </location>
</feature>
<name>A0A3P9BNL4_9CICH</name>
<evidence type="ECO:0000313" key="10">
    <source>
        <dbReference type="Proteomes" id="UP000265160"/>
    </source>
</evidence>
<dbReference type="PANTHER" id="PTHR12080:SF134">
    <property type="entry name" value="CD48 ANTIGEN"/>
    <property type="match status" value="1"/>
</dbReference>
<feature type="transmembrane region" description="Helical" evidence="6">
    <location>
        <begin position="394"/>
        <end position="422"/>
    </location>
</feature>